<reference evidence="1 2" key="1">
    <citation type="submission" date="2018-10" db="EMBL/GenBank/DDBJ databases">
        <title>The genome of Streptomyces dangxiongensis Z022.</title>
        <authorList>
            <person name="Zhang B."/>
        </authorList>
    </citation>
    <scope>NUCLEOTIDE SEQUENCE [LARGE SCALE GENOMIC DNA]</scope>
    <source>
        <strain evidence="1 2">Z022</strain>
    </source>
</reference>
<protein>
    <recommendedName>
        <fullName evidence="3">PknH-like extracellular domain-containing protein</fullName>
    </recommendedName>
</protein>
<proteinExistence type="predicted"/>
<name>A0A3G2JFD0_9ACTN</name>
<evidence type="ECO:0000313" key="2">
    <source>
        <dbReference type="Proteomes" id="UP000268329"/>
    </source>
</evidence>
<accession>A0A3G2JFD0</accession>
<sequence>MVAGAVVVVAVAAVAALVLARRGGGNTPSAGTPAQARDITRRVTLTPADWGPDAVRNDPYENDDKVVLVADDGCKVVRQPGVNMLGYLDRNVRKKDLTEYVTSTVMVYRDAGLAQADAARFRADAQRCGKESDTGSKARWEDIHEVDISTLKGFDDVVTAEEGRLTVDTAGRKADWYYTTVTGRTGQFLLQVTVLRDASPGQNREEAQNALTVMRGRL</sequence>
<organism evidence="1 2">
    <name type="scientific">Streptomyces dangxiongensis</name>
    <dbReference type="NCBI Taxonomy" id="1442032"/>
    <lineage>
        <taxon>Bacteria</taxon>
        <taxon>Bacillati</taxon>
        <taxon>Actinomycetota</taxon>
        <taxon>Actinomycetes</taxon>
        <taxon>Kitasatosporales</taxon>
        <taxon>Streptomycetaceae</taxon>
        <taxon>Streptomyces</taxon>
    </lineage>
</organism>
<dbReference type="Proteomes" id="UP000268329">
    <property type="component" value="Chromosome"/>
</dbReference>
<gene>
    <name evidence="1" type="ORF">D9753_20995</name>
</gene>
<evidence type="ECO:0000313" key="1">
    <source>
        <dbReference type="EMBL" id="AYN40944.1"/>
    </source>
</evidence>
<dbReference type="EMBL" id="CP033073">
    <property type="protein sequence ID" value="AYN40944.1"/>
    <property type="molecule type" value="Genomic_DNA"/>
</dbReference>
<evidence type="ECO:0008006" key="3">
    <source>
        <dbReference type="Google" id="ProtNLM"/>
    </source>
</evidence>
<dbReference type="AlphaFoldDB" id="A0A3G2JFD0"/>
<dbReference type="OrthoDB" id="4229583at2"/>
<keyword evidence="2" id="KW-1185">Reference proteome</keyword>
<dbReference type="KEGG" id="sdd:D9753_20995"/>